<dbReference type="GO" id="GO:0000182">
    <property type="term" value="F:rDNA binding"/>
    <property type="evidence" value="ECO:0007669"/>
    <property type="project" value="TreeGrafter"/>
</dbReference>
<evidence type="ECO:0000313" key="3">
    <source>
        <dbReference type="Proteomes" id="UP000053029"/>
    </source>
</evidence>
<name>A0A0D2GDZ5_9EURO</name>
<feature type="region of interest" description="Disordered" evidence="1">
    <location>
        <begin position="1"/>
        <end position="22"/>
    </location>
</feature>
<dbReference type="HOGENOM" id="CLU_012849_0_1_1"/>
<dbReference type="RefSeq" id="XP_013282776.1">
    <property type="nucleotide sequence ID" value="XM_013427322.1"/>
</dbReference>
<evidence type="ECO:0000313" key="2">
    <source>
        <dbReference type="EMBL" id="KIW78968.1"/>
    </source>
</evidence>
<feature type="compositionally biased region" description="Acidic residues" evidence="1">
    <location>
        <begin position="404"/>
        <end position="428"/>
    </location>
</feature>
<feature type="compositionally biased region" description="Basic and acidic residues" evidence="1">
    <location>
        <begin position="508"/>
        <end position="517"/>
    </location>
</feature>
<dbReference type="InterPro" id="IPR039601">
    <property type="entry name" value="Rrn5"/>
</dbReference>
<feature type="region of interest" description="Disordered" evidence="1">
    <location>
        <begin position="214"/>
        <end position="234"/>
    </location>
</feature>
<dbReference type="Proteomes" id="UP000053029">
    <property type="component" value="Unassembled WGS sequence"/>
</dbReference>
<feature type="compositionally biased region" description="Basic and acidic residues" evidence="1">
    <location>
        <begin position="458"/>
        <end position="497"/>
    </location>
</feature>
<feature type="region of interest" description="Disordered" evidence="1">
    <location>
        <begin position="377"/>
        <end position="521"/>
    </location>
</feature>
<feature type="compositionally biased region" description="Acidic residues" evidence="1">
    <location>
        <begin position="1"/>
        <end position="12"/>
    </location>
</feature>
<dbReference type="GO" id="GO:0042790">
    <property type="term" value="P:nucleolar large rRNA transcription by RNA polymerase I"/>
    <property type="evidence" value="ECO:0007669"/>
    <property type="project" value="InterPro"/>
</dbReference>
<dbReference type="PANTHER" id="PTHR28079:SF1">
    <property type="entry name" value="RNA POLYMERASE I-SPECIFIC TRANSCRIPTION INITIATION FACTOR RRN5"/>
    <property type="match status" value="1"/>
</dbReference>
<sequence>MDLDDSQDETGDPTDVNNLSSEAIHVEVQAPGDAHVVPLETSKDASAPLAFHYRKWERLRNHYRDQYLDVFKETFGAEDKGDVAEDLLPTQLGAVLWQPDEKARLYDALERKGRHELKALSMLVATKSEVEIKAYLDNLRGQETDRQRFEAQPKNISHADIPAAIEIGRRCEAVLDTAAAALSAFQEQYDATVGQNRDDLWFIDHELAAELDRKSDEFTTSDNTSSQESDETPAPISERAFRAFRLSTFLELSECFFMNKDADSPDSWQNIAEEDQRPALTLDCVTLFYDLIVNLARRLIQSTLFTAKSRIRAAASKDYQPGELVRSEDVHAALDVLGVTKDSDTFWIGLARRNGLRVVDDAHRRGVDAKTAMSYEEVEGMLSSRSRNRSDSRTSTTSKRSDSTLDEISDAEDPVSDNLDDSGSDEDEHSSAENSDSDAASEGAEVDNLNGQDYGSSSEEHPTSRMPREKRIQLLEQKQDDYLEKMDREARRREESRLLSLISPQEAQEEKDIKDESSVELGSRPRVLRKAVEDCLGWSVEYEAEWERHKRTMPLESASVAEPAPKRRRPEPESDQG</sequence>
<dbReference type="OrthoDB" id="2240312at2759"/>
<feature type="region of interest" description="Disordered" evidence="1">
    <location>
        <begin position="549"/>
        <end position="577"/>
    </location>
</feature>
<dbReference type="GeneID" id="25308298"/>
<dbReference type="STRING" id="1442368.A0A0D2GDZ5"/>
<feature type="compositionally biased region" description="Low complexity" evidence="1">
    <location>
        <begin position="432"/>
        <end position="447"/>
    </location>
</feature>
<evidence type="ECO:0008006" key="4">
    <source>
        <dbReference type="Google" id="ProtNLM"/>
    </source>
</evidence>
<reference evidence="2 3" key="1">
    <citation type="submission" date="2015-01" db="EMBL/GenBank/DDBJ databases">
        <title>The Genome Sequence of Fonsecaea pedrosoi CBS 271.37.</title>
        <authorList>
            <consortium name="The Broad Institute Genomics Platform"/>
            <person name="Cuomo C."/>
            <person name="de Hoog S."/>
            <person name="Gorbushina A."/>
            <person name="Stielow B."/>
            <person name="Teixiera M."/>
            <person name="Abouelleil A."/>
            <person name="Chapman S.B."/>
            <person name="Priest M."/>
            <person name="Young S.K."/>
            <person name="Wortman J."/>
            <person name="Nusbaum C."/>
            <person name="Birren B."/>
        </authorList>
    </citation>
    <scope>NUCLEOTIDE SEQUENCE [LARGE SCALE GENOMIC DNA]</scope>
    <source>
        <strain evidence="2 3">CBS 271.37</strain>
    </source>
</reference>
<protein>
    <recommendedName>
        <fullName evidence="4">Myb-like domain-containing protein</fullName>
    </recommendedName>
</protein>
<dbReference type="GO" id="GO:0001181">
    <property type="term" value="F:RNA polymerase I general transcription initiation factor activity"/>
    <property type="evidence" value="ECO:0007669"/>
    <property type="project" value="TreeGrafter"/>
</dbReference>
<dbReference type="GO" id="GO:0000500">
    <property type="term" value="C:RNA polymerase I upstream activating factor complex"/>
    <property type="evidence" value="ECO:0007669"/>
    <property type="project" value="InterPro"/>
</dbReference>
<dbReference type="PANTHER" id="PTHR28079">
    <property type="entry name" value="RNA POLYMERASE I-SPECIFIC TRANSCRIPTION INITIATION FACTOR RRN5"/>
    <property type="match status" value="1"/>
</dbReference>
<dbReference type="GO" id="GO:0006361">
    <property type="term" value="P:transcription initiation at RNA polymerase I promoter"/>
    <property type="evidence" value="ECO:0007669"/>
    <property type="project" value="TreeGrafter"/>
</dbReference>
<keyword evidence="3" id="KW-1185">Reference proteome</keyword>
<accession>A0A0D2GDZ5</accession>
<gene>
    <name evidence="2" type="ORF">Z517_08808</name>
</gene>
<dbReference type="AlphaFoldDB" id="A0A0D2GDZ5"/>
<proteinExistence type="predicted"/>
<dbReference type="EMBL" id="KN846973">
    <property type="protein sequence ID" value="KIW78968.1"/>
    <property type="molecule type" value="Genomic_DNA"/>
</dbReference>
<organism evidence="2 3">
    <name type="scientific">Fonsecaea pedrosoi CBS 271.37</name>
    <dbReference type="NCBI Taxonomy" id="1442368"/>
    <lineage>
        <taxon>Eukaryota</taxon>
        <taxon>Fungi</taxon>
        <taxon>Dikarya</taxon>
        <taxon>Ascomycota</taxon>
        <taxon>Pezizomycotina</taxon>
        <taxon>Eurotiomycetes</taxon>
        <taxon>Chaetothyriomycetidae</taxon>
        <taxon>Chaetothyriales</taxon>
        <taxon>Herpotrichiellaceae</taxon>
        <taxon>Fonsecaea</taxon>
    </lineage>
</organism>
<feature type="compositionally biased region" description="Polar residues" evidence="1">
    <location>
        <begin position="218"/>
        <end position="227"/>
    </location>
</feature>
<dbReference type="VEuPathDB" id="FungiDB:Z517_08808"/>
<evidence type="ECO:0000256" key="1">
    <source>
        <dbReference type="SAM" id="MobiDB-lite"/>
    </source>
</evidence>